<feature type="compositionally biased region" description="Basic residues" evidence="1">
    <location>
        <begin position="746"/>
        <end position="773"/>
    </location>
</feature>
<feature type="compositionally biased region" description="Low complexity" evidence="1">
    <location>
        <begin position="813"/>
        <end position="830"/>
    </location>
</feature>
<reference evidence="4" key="1">
    <citation type="submission" date="2010-07" db="EMBL/GenBank/DDBJ databases">
        <title>The genome sequence of Gaeumannomyces graminis var. tritici strain R3-111a-1.</title>
        <authorList>
            <consortium name="The Broad Institute Genome Sequencing Platform"/>
            <person name="Ma L.-J."/>
            <person name="Dead R."/>
            <person name="Young S."/>
            <person name="Zeng Q."/>
            <person name="Koehrsen M."/>
            <person name="Alvarado L."/>
            <person name="Berlin A."/>
            <person name="Chapman S.B."/>
            <person name="Chen Z."/>
            <person name="Freedman E."/>
            <person name="Gellesch M."/>
            <person name="Goldberg J."/>
            <person name="Griggs A."/>
            <person name="Gujja S."/>
            <person name="Heilman E.R."/>
            <person name="Heiman D."/>
            <person name="Hepburn T."/>
            <person name="Howarth C."/>
            <person name="Jen D."/>
            <person name="Larson L."/>
            <person name="Mehta T."/>
            <person name="Neiman D."/>
            <person name="Pearson M."/>
            <person name="Roberts A."/>
            <person name="Saif S."/>
            <person name="Shea T."/>
            <person name="Shenoy N."/>
            <person name="Sisk P."/>
            <person name="Stolte C."/>
            <person name="Sykes S."/>
            <person name="Walk T."/>
            <person name="White J."/>
            <person name="Yandava C."/>
            <person name="Haas B."/>
            <person name="Nusbaum C."/>
            <person name="Birren B."/>
        </authorList>
    </citation>
    <scope>NUCLEOTIDE SEQUENCE [LARGE SCALE GENOMIC DNA]</scope>
    <source>
        <strain evidence="4">R3-111a-1</strain>
    </source>
</reference>
<feature type="region of interest" description="Disordered" evidence="1">
    <location>
        <begin position="1162"/>
        <end position="1205"/>
    </location>
</feature>
<dbReference type="RefSeq" id="XP_009227087.1">
    <property type="nucleotide sequence ID" value="XM_009228823.1"/>
</dbReference>
<feature type="region of interest" description="Disordered" evidence="1">
    <location>
        <begin position="714"/>
        <end position="774"/>
    </location>
</feature>
<dbReference type="GO" id="GO:0008380">
    <property type="term" value="P:RNA splicing"/>
    <property type="evidence" value="ECO:0007669"/>
    <property type="project" value="TreeGrafter"/>
</dbReference>
<feature type="region of interest" description="Disordered" evidence="1">
    <location>
        <begin position="1217"/>
        <end position="1295"/>
    </location>
</feature>
<dbReference type="InterPro" id="IPR052793">
    <property type="entry name" value="EJC-associated_protein"/>
</dbReference>
<reference evidence="3" key="5">
    <citation type="submission" date="2018-04" db="UniProtKB">
        <authorList>
            <consortium name="EnsemblFungi"/>
        </authorList>
    </citation>
    <scope>IDENTIFICATION</scope>
    <source>
        <strain evidence="3">R3-111a-1</strain>
    </source>
</reference>
<dbReference type="EMBL" id="GL385400">
    <property type="protein sequence ID" value="EJT71690.1"/>
    <property type="molecule type" value="Genomic_DNA"/>
</dbReference>
<dbReference type="GeneID" id="20351402"/>
<feature type="compositionally biased region" description="Pro residues" evidence="1">
    <location>
        <begin position="531"/>
        <end position="541"/>
    </location>
</feature>
<feature type="compositionally biased region" description="Basic and acidic residues" evidence="1">
    <location>
        <begin position="599"/>
        <end position="616"/>
    </location>
</feature>
<name>J3PBS3_GAET3</name>
<feature type="compositionally biased region" description="Pro residues" evidence="1">
    <location>
        <begin position="125"/>
        <end position="134"/>
    </location>
</feature>
<keyword evidence="4" id="KW-1185">Reference proteome</keyword>
<organism evidence="2">
    <name type="scientific">Gaeumannomyces tritici (strain R3-111a-1)</name>
    <name type="common">Wheat and barley take-all root rot fungus</name>
    <name type="synonym">Gaeumannomyces graminis var. tritici</name>
    <dbReference type="NCBI Taxonomy" id="644352"/>
    <lineage>
        <taxon>Eukaryota</taxon>
        <taxon>Fungi</taxon>
        <taxon>Dikarya</taxon>
        <taxon>Ascomycota</taxon>
        <taxon>Pezizomycotina</taxon>
        <taxon>Sordariomycetes</taxon>
        <taxon>Sordariomycetidae</taxon>
        <taxon>Magnaporthales</taxon>
        <taxon>Magnaporthaceae</taxon>
        <taxon>Gaeumannomyces</taxon>
    </lineage>
</organism>
<feature type="compositionally biased region" description="Pro residues" evidence="1">
    <location>
        <begin position="416"/>
        <end position="426"/>
    </location>
</feature>
<evidence type="ECO:0000313" key="3">
    <source>
        <dbReference type="EnsemblFungi" id="EJT71690"/>
    </source>
</evidence>
<feature type="region of interest" description="Disordered" evidence="1">
    <location>
        <begin position="1"/>
        <end position="656"/>
    </location>
</feature>
<dbReference type="GO" id="GO:0003723">
    <property type="term" value="F:RNA binding"/>
    <property type="evidence" value="ECO:0007669"/>
    <property type="project" value="TreeGrafter"/>
</dbReference>
<feature type="compositionally biased region" description="Basic and acidic residues" evidence="1">
    <location>
        <begin position="726"/>
        <end position="738"/>
    </location>
</feature>
<dbReference type="OrthoDB" id="3596986at2759"/>
<feature type="compositionally biased region" description="Polar residues" evidence="1">
    <location>
        <begin position="10"/>
        <end position="36"/>
    </location>
</feature>
<protein>
    <recommendedName>
        <fullName evidence="5">Histone deacetylation protein Rxt3</fullName>
    </recommendedName>
</protein>
<dbReference type="PANTHER" id="PTHR46589">
    <property type="entry name" value="APOPTOTIC CHROMATIN CONDENSATION INDUCER IN THE NUCLEUS"/>
    <property type="match status" value="1"/>
</dbReference>
<dbReference type="InterPro" id="IPR013951">
    <property type="entry name" value="Rxt3"/>
</dbReference>
<feature type="region of interest" description="Disordered" evidence="1">
    <location>
        <begin position="970"/>
        <end position="1009"/>
    </location>
</feature>
<feature type="compositionally biased region" description="Basic and acidic residues" evidence="1">
    <location>
        <begin position="338"/>
        <end position="412"/>
    </location>
</feature>
<gene>
    <name evidence="3" type="primary">20351402</name>
    <name evidence="2" type="ORF">GGTG_10944</name>
</gene>
<proteinExistence type="predicted"/>
<feature type="compositionally biased region" description="Pro residues" evidence="1">
    <location>
        <begin position="37"/>
        <end position="50"/>
    </location>
</feature>
<dbReference type="eggNOG" id="ENOG502QX51">
    <property type="taxonomic scope" value="Eukaryota"/>
</dbReference>
<dbReference type="Proteomes" id="UP000006039">
    <property type="component" value="Unassembled WGS sequence"/>
</dbReference>
<dbReference type="Pfam" id="PF08642">
    <property type="entry name" value="Rxt3"/>
    <property type="match status" value="1"/>
</dbReference>
<feature type="compositionally biased region" description="Low complexity" evidence="1">
    <location>
        <begin position="91"/>
        <end position="103"/>
    </location>
</feature>
<reference evidence="2" key="2">
    <citation type="submission" date="2010-07" db="EMBL/GenBank/DDBJ databases">
        <authorList>
            <consortium name="The Broad Institute Genome Sequencing Platform"/>
            <consortium name="Broad Institute Genome Sequencing Center for Infectious Disease"/>
            <person name="Ma L.-J."/>
            <person name="Dead R."/>
            <person name="Young S."/>
            <person name="Zeng Q."/>
            <person name="Koehrsen M."/>
            <person name="Alvarado L."/>
            <person name="Berlin A."/>
            <person name="Chapman S.B."/>
            <person name="Chen Z."/>
            <person name="Freedman E."/>
            <person name="Gellesch M."/>
            <person name="Goldberg J."/>
            <person name="Griggs A."/>
            <person name="Gujja S."/>
            <person name="Heilman E.R."/>
            <person name="Heiman D."/>
            <person name="Hepburn T."/>
            <person name="Howarth C."/>
            <person name="Jen D."/>
            <person name="Larson L."/>
            <person name="Mehta T."/>
            <person name="Neiman D."/>
            <person name="Pearson M."/>
            <person name="Roberts A."/>
            <person name="Saif S."/>
            <person name="Shea T."/>
            <person name="Shenoy N."/>
            <person name="Sisk P."/>
            <person name="Stolte C."/>
            <person name="Sykes S."/>
            <person name="Walk T."/>
            <person name="White J."/>
            <person name="Yandava C."/>
            <person name="Haas B."/>
            <person name="Nusbaum C."/>
            <person name="Birren B."/>
        </authorList>
    </citation>
    <scope>NUCLEOTIDE SEQUENCE</scope>
    <source>
        <strain evidence="2">R3-111a-1</strain>
    </source>
</reference>
<dbReference type="STRING" id="644352.J3PBS3"/>
<evidence type="ECO:0000256" key="1">
    <source>
        <dbReference type="SAM" id="MobiDB-lite"/>
    </source>
</evidence>
<feature type="region of interest" description="Disordered" evidence="1">
    <location>
        <begin position="803"/>
        <end position="833"/>
    </location>
</feature>
<evidence type="ECO:0008006" key="5">
    <source>
        <dbReference type="Google" id="ProtNLM"/>
    </source>
</evidence>
<feature type="compositionally biased region" description="Low complexity" evidence="1">
    <location>
        <begin position="1235"/>
        <end position="1265"/>
    </location>
</feature>
<feature type="compositionally biased region" description="Pro residues" evidence="1">
    <location>
        <begin position="175"/>
        <end position="186"/>
    </location>
</feature>
<feature type="compositionally biased region" description="Low complexity" evidence="1">
    <location>
        <begin position="158"/>
        <end position="174"/>
    </location>
</feature>
<dbReference type="GO" id="GO:0071011">
    <property type="term" value="C:precatalytic spliceosome"/>
    <property type="evidence" value="ECO:0007669"/>
    <property type="project" value="TreeGrafter"/>
</dbReference>
<dbReference type="GO" id="GO:0061574">
    <property type="term" value="C:ASAP complex"/>
    <property type="evidence" value="ECO:0007669"/>
    <property type="project" value="TreeGrafter"/>
</dbReference>
<feature type="compositionally biased region" description="Basic and acidic residues" evidence="1">
    <location>
        <begin position="225"/>
        <end position="244"/>
    </location>
</feature>
<dbReference type="EnsemblFungi" id="EJT71690">
    <property type="protein sequence ID" value="EJT71690"/>
    <property type="gene ID" value="GGTG_10944"/>
</dbReference>
<reference evidence="3" key="4">
    <citation type="journal article" date="2015" name="G3 (Bethesda)">
        <title>Genome sequences of three phytopathogenic species of the Magnaporthaceae family of fungi.</title>
        <authorList>
            <person name="Okagaki L.H."/>
            <person name="Nunes C.C."/>
            <person name="Sailsbery J."/>
            <person name="Clay B."/>
            <person name="Brown D."/>
            <person name="John T."/>
            <person name="Oh Y."/>
            <person name="Young N."/>
            <person name="Fitzgerald M."/>
            <person name="Haas B.J."/>
            <person name="Zeng Q."/>
            <person name="Young S."/>
            <person name="Adiconis X."/>
            <person name="Fan L."/>
            <person name="Levin J.Z."/>
            <person name="Mitchell T.K."/>
            <person name="Okubara P.A."/>
            <person name="Farman M.L."/>
            <person name="Kohn L.M."/>
            <person name="Birren B."/>
            <person name="Ma L.-J."/>
            <person name="Dean R.A."/>
        </authorList>
    </citation>
    <scope>NUCLEOTIDE SEQUENCE</scope>
    <source>
        <strain evidence="3">R3-111a-1</strain>
    </source>
</reference>
<dbReference type="PANTHER" id="PTHR46589:SF1">
    <property type="entry name" value="APOPTOTIC CHROMATIN CONDENSATION INDUCER IN THE NUCLEUS"/>
    <property type="match status" value="1"/>
</dbReference>
<reference evidence="2" key="3">
    <citation type="submission" date="2010-09" db="EMBL/GenBank/DDBJ databases">
        <title>Annotation of Gaeumannomyces graminis var. tritici R3-111a-1.</title>
        <authorList>
            <consortium name="The Broad Institute Genome Sequencing Platform"/>
            <person name="Ma L.-J."/>
            <person name="Dead R."/>
            <person name="Young S.K."/>
            <person name="Zeng Q."/>
            <person name="Gargeya S."/>
            <person name="Fitzgerald M."/>
            <person name="Haas B."/>
            <person name="Abouelleil A."/>
            <person name="Alvarado L."/>
            <person name="Arachchi H.M."/>
            <person name="Berlin A."/>
            <person name="Brown A."/>
            <person name="Chapman S.B."/>
            <person name="Chen Z."/>
            <person name="Dunbar C."/>
            <person name="Freedman E."/>
            <person name="Gearin G."/>
            <person name="Gellesch M."/>
            <person name="Goldberg J."/>
            <person name="Griggs A."/>
            <person name="Gujja S."/>
            <person name="Heiman D."/>
            <person name="Howarth C."/>
            <person name="Larson L."/>
            <person name="Lui A."/>
            <person name="MacDonald P.J.P."/>
            <person name="Mehta T."/>
            <person name="Montmayeur A."/>
            <person name="Murphy C."/>
            <person name="Neiman D."/>
            <person name="Pearson M."/>
            <person name="Priest M."/>
            <person name="Roberts A."/>
            <person name="Saif S."/>
            <person name="Shea T."/>
            <person name="Shenoy N."/>
            <person name="Sisk P."/>
            <person name="Stolte C."/>
            <person name="Sykes S."/>
            <person name="Yandava C."/>
            <person name="Wortman J."/>
            <person name="Nusbaum C."/>
            <person name="Birren B."/>
        </authorList>
    </citation>
    <scope>NUCLEOTIDE SEQUENCE</scope>
    <source>
        <strain evidence="2">R3-111a-1</strain>
    </source>
</reference>
<feature type="compositionally biased region" description="Pro residues" evidence="1">
    <location>
        <begin position="506"/>
        <end position="517"/>
    </location>
</feature>
<evidence type="ECO:0000313" key="4">
    <source>
        <dbReference type="Proteomes" id="UP000006039"/>
    </source>
</evidence>
<dbReference type="VEuPathDB" id="FungiDB:GGTG_10944"/>
<evidence type="ECO:0000313" key="2">
    <source>
        <dbReference type="EMBL" id="EJT71690.1"/>
    </source>
</evidence>
<feature type="compositionally biased region" description="Low complexity" evidence="1">
    <location>
        <begin position="286"/>
        <end position="301"/>
    </location>
</feature>
<dbReference type="HOGENOM" id="CLU_005227_2_0_1"/>
<sequence length="1295" mass="139807">MDPRQPPQHPFSQRNSGASPLFTRNPTFPPSTSAQQPPFPPTSHPAPPPNDRTYQVEHGQQRRPSDPHYFSQPRAYEPTSHPASAGHSRHPSTSSLPSAPSSLGRPMPPPNSPPQQSHGAGPHQMPYPLPPPRPVGQSSAFANGRELPALGSIARTGSANSSMSISSMLGGPAPSREPAPGPPSQYAPPSTSSGMSGQNYAPAHHASPRMHHMNPGDYPPYRRPQTPDHQRPYDVRADPRDHRGSAAASPQGMHPTPDVQRYGTPQGYGQRGPPMPAGDYGREPSRMQQQVPPRPSSQPKSFPGIPQGGRPLEHGRPGLQHEPMYGRRDEPPPSGEYNPERPIRVPKYEEPRYMTERERMDRDREREMEYRERQERDRQEMEYRERERRDAERREMERREMERREVERRERGMPPGGEPGRPPPGHGGPDYGHPNARGPLPPGYGRHPDPRDQGPWPRQQPPQHYEPGRPYDPAAHPPPPPPRHPDYPHSTAPPFGSHPAPYHPQHQPPDRYPPPSHPGQAPMPGSGPGDRGPPPPHPQPFDSPERQRHILHQHHQQQHPQQQPQHPHRNPADEPPPRPSVAYSGGPGGPGVGPPYDPSRNRVSAEEIPPPHREPPRGLLAIQEMNRKGRVSPLPQAVQGAQPQLPGPASEPGIKSEFGRMFSGIGSGVGALSSPIPSGAQVPFTTAGLMRKDDSEGPGHEGMVDNTSGVAKLTREASRNKRRSKVKEEEARVEDDGSGRLTPVGRVKRAKTHNHAHHHHHHHHQAHHHHHTHLPAEQFAALGNTPFKNVKGAAAVPSPTPIRAVHHHHHAPPRTSAPTSTPKQPAATTAPPSPAVILLPKPKQIISSVAVIASVADKPRQHIGDVLYEVSLEPARVHDPVTGRPPKMPFKSTPKPLPMALIKGRENCTVTVKISKAHLNSMAREEITSRRALWGTDVYTDDSDVIAACIHGGWFRGEWPEDVNVDMLGLYPEEPSRPSGPNGKGPGSRKAAQHPHMTSEALPTPDALTEPLKTGPVNVPPDKDLHVTVLVLPKLQHYASTVRYGIKSREWGNANRVRGSSMTADDYSHNPKLTASHDGLSFKVLGIRWVTNGAGAQSRIRGAARRERMSRALCEVSLGTGAGLNLGGFSGPAGGDQAQRAAGAKAVAELKASLGKDQEAVANGHIDGDSGHAPATPQVPAADEGNKENQPAVADVSMADDSQDSKLVGVTAAVVEEKPPTMEVESGAAKKAPEAEAAISDADTSASAASAAKEAAPAPMGSPAAESKEAKAPEDVPMAEACEPGAPSAPVEAKV</sequence>
<accession>J3PBS3</accession>